<name>A0ABW3LAA7_9BACL</name>
<evidence type="ECO:0000313" key="1">
    <source>
        <dbReference type="EMBL" id="MFD1031249.1"/>
    </source>
</evidence>
<organism evidence="1 2">
    <name type="scientific">Metaplanococcus flavidus</name>
    <dbReference type="NCBI Taxonomy" id="569883"/>
    <lineage>
        <taxon>Bacteria</taxon>
        <taxon>Bacillati</taxon>
        <taxon>Bacillota</taxon>
        <taxon>Bacilli</taxon>
        <taxon>Bacillales</taxon>
        <taxon>Caryophanaceae</taxon>
        <taxon>Metaplanococcus</taxon>
    </lineage>
</organism>
<dbReference type="InterPro" id="IPR016181">
    <property type="entry name" value="Acyl_CoA_acyltransferase"/>
</dbReference>
<dbReference type="Proteomes" id="UP001597109">
    <property type="component" value="Unassembled WGS sequence"/>
</dbReference>
<dbReference type="Gene3D" id="3.40.630.30">
    <property type="match status" value="1"/>
</dbReference>
<dbReference type="EMBL" id="JBHTKI010000008">
    <property type="protein sequence ID" value="MFD1031249.1"/>
    <property type="molecule type" value="Genomic_DNA"/>
</dbReference>
<sequence>MYELVLSSRIARWQQILDLFKIRDIYFTRDYLLSALKLDPGEAMLFYYIDEEGHGEIVYPFIKRQLMNEETSYYDITSPFGYGGPFLKINNDASKLAANFIRTFSEYCGSERILAEFIRFHPVLNNAAFFTDQIEMISVHDTYTLQLNANLSESEAIKNSGMESEKANGFSFKKLGTVKHMFEFLVLYYSTIRKNEEKDNYYFFTNDYFESLVSSLGPDLQLFGIYKDSKLLAAAYVLAKGETIYHHLSGKSEDEIPGEAETELLNNIAEWGASSGFKYFHIGNKNLLASSGSGESIQQPYSIMASTYFIARLIHDRDNYEAFQPLEEKELIKRYGNS</sequence>
<dbReference type="SUPFAM" id="SSF55729">
    <property type="entry name" value="Acyl-CoA N-acyltransferases (Nat)"/>
    <property type="match status" value="1"/>
</dbReference>
<comment type="caution">
    <text evidence="1">The sequence shown here is derived from an EMBL/GenBank/DDBJ whole genome shotgun (WGS) entry which is preliminary data.</text>
</comment>
<gene>
    <name evidence="1" type="ORF">ACFQ1X_07345</name>
</gene>
<accession>A0ABW3LAA7</accession>
<proteinExistence type="predicted"/>
<keyword evidence="2" id="KW-1185">Reference proteome</keyword>
<dbReference type="RefSeq" id="WP_144837920.1">
    <property type="nucleotide sequence ID" value="NZ_JBHTKI010000008.1"/>
</dbReference>
<evidence type="ECO:0000313" key="2">
    <source>
        <dbReference type="Proteomes" id="UP001597109"/>
    </source>
</evidence>
<protein>
    <submittedName>
        <fullName evidence="1">GNAT family N-acetyltransferase</fullName>
    </submittedName>
</protein>
<reference evidence="2" key="1">
    <citation type="journal article" date="2019" name="Int. J. Syst. Evol. Microbiol.">
        <title>The Global Catalogue of Microorganisms (GCM) 10K type strain sequencing project: providing services to taxonomists for standard genome sequencing and annotation.</title>
        <authorList>
            <consortium name="The Broad Institute Genomics Platform"/>
            <consortium name="The Broad Institute Genome Sequencing Center for Infectious Disease"/>
            <person name="Wu L."/>
            <person name="Ma J."/>
        </authorList>
    </citation>
    <scope>NUCLEOTIDE SEQUENCE [LARGE SCALE GENOMIC DNA]</scope>
    <source>
        <strain evidence="2">CCUG 56756</strain>
    </source>
</reference>